<dbReference type="InterPro" id="IPR052945">
    <property type="entry name" value="Mitotic_Regulator"/>
</dbReference>
<protein>
    <submittedName>
        <fullName evidence="2">Kic1p</fullName>
    </submittedName>
</protein>
<dbReference type="OrthoDB" id="272077at2759"/>
<dbReference type="Gene3D" id="1.25.40.10">
    <property type="entry name" value="Tetratricopeptide repeat domain"/>
    <property type="match status" value="1"/>
</dbReference>
<dbReference type="HOGENOM" id="CLU_000288_7_12_1"/>
<gene>
    <name evidence="2" type="ORF">RirG_045240</name>
</gene>
<dbReference type="SMART" id="SM00671">
    <property type="entry name" value="SEL1"/>
    <property type="match status" value="5"/>
</dbReference>
<dbReference type="InterPro" id="IPR000719">
    <property type="entry name" value="Prot_kinase_dom"/>
</dbReference>
<dbReference type="InterPro" id="IPR011009">
    <property type="entry name" value="Kinase-like_dom_sf"/>
</dbReference>
<dbReference type="Pfam" id="PF08238">
    <property type="entry name" value="Sel1"/>
    <property type="match status" value="5"/>
</dbReference>
<dbReference type="Gene3D" id="1.10.510.10">
    <property type="entry name" value="Transferase(Phosphotransferase) domain 1"/>
    <property type="match status" value="1"/>
</dbReference>
<dbReference type="InterPro" id="IPR006597">
    <property type="entry name" value="Sel1-like"/>
</dbReference>
<feature type="domain" description="Protein kinase" evidence="1">
    <location>
        <begin position="32"/>
        <end position="302"/>
    </location>
</feature>
<dbReference type="AlphaFoldDB" id="A0A015K655"/>
<organism evidence="2 3">
    <name type="scientific">Rhizophagus irregularis (strain DAOM 197198w)</name>
    <name type="common">Glomus intraradices</name>
    <dbReference type="NCBI Taxonomy" id="1432141"/>
    <lineage>
        <taxon>Eukaryota</taxon>
        <taxon>Fungi</taxon>
        <taxon>Fungi incertae sedis</taxon>
        <taxon>Mucoromycota</taxon>
        <taxon>Glomeromycotina</taxon>
        <taxon>Glomeromycetes</taxon>
        <taxon>Glomerales</taxon>
        <taxon>Glomeraceae</taxon>
        <taxon>Rhizophagus</taxon>
    </lineage>
</organism>
<dbReference type="GO" id="GO:0005524">
    <property type="term" value="F:ATP binding"/>
    <property type="evidence" value="ECO:0007669"/>
    <property type="project" value="InterPro"/>
</dbReference>
<dbReference type="InterPro" id="IPR001245">
    <property type="entry name" value="Ser-Thr/Tyr_kinase_cat_dom"/>
</dbReference>
<dbReference type="PROSITE" id="PS50011">
    <property type="entry name" value="PROTEIN_KINASE_DOM"/>
    <property type="match status" value="1"/>
</dbReference>
<reference evidence="2 3" key="1">
    <citation type="submission" date="2014-02" db="EMBL/GenBank/DDBJ databases">
        <title>Single nucleus genome sequencing reveals high similarity among nuclei of an endomycorrhizal fungus.</title>
        <authorList>
            <person name="Lin K."/>
            <person name="Geurts R."/>
            <person name="Zhang Z."/>
            <person name="Limpens E."/>
            <person name="Saunders D.G."/>
            <person name="Mu D."/>
            <person name="Pang E."/>
            <person name="Cao H."/>
            <person name="Cha H."/>
            <person name="Lin T."/>
            <person name="Zhou Q."/>
            <person name="Shang Y."/>
            <person name="Li Y."/>
            <person name="Ivanov S."/>
            <person name="Sharma T."/>
            <person name="Velzen R.V."/>
            <person name="Ruijter N.D."/>
            <person name="Aanen D.K."/>
            <person name="Win J."/>
            <person name="Kamoun S."/>
            <person name="Bisseling T."/>
            <person name="Huang S."/>
        </authorList>
    </citation>
    <scope>NUCLEOTIDE SEQUENCE [LARGE SCALE GENOMIC DNA]</scope>
    <source>
        <strain evidence="3">DAOM197198w</strain>
    </source>
</reference>
<evidence type="ECO:0000313" key="3">
    <source>
        <dbReference type="Proteomes" id="UP000022910"/>
    </source>
</evidence>
<dbReference type="SUPFAM" id="SSF56112">
    <property type="entry name" value="Protein kinase-like (PK-like)"/>
    <property type="match status" value="1"/>
</dbReference>
<dbReference type="SMR" id="A0A015K655"/>
<evidence type="ECO:0000259" key="1">
    <source>
        <dbReference type="PROSITE" id="PS50011"/>
    </source>
</evidence>
<dbReference type="InterPro" id="IPR011990">
    <property type="entry name" value="TPR-like_helical_dom_sf"/>
</dbReference>
<dbReference type="PANTHER" id="PTHR43628">
    <property type="entry name" value="ACTIVATOR OF C KINASE PROTEIN 1-RELATED"/>
    <property type="match status" value="1"/>
</dbReference>
<keyword evidence="3" id="KW-1185">Reference proteome</keyword>
<accession>A0A015K655</accession>
<dbReference type="Proteomes" id="UP000022910">
    <property type="component" value="Unassembled WGS sequence"/>
</dbReference>
<dbReference type="Pfam" id="PF07714">
    <property type="entry name" value="PK_Tyr_Ser-Thr"/>
    <property type="match status" value="1"/>
</dbReference>
<comment type="caution">
    <text evidence="2">The sequence shown here is derived from an EMBL/GenBank/DDBJ whole genome shotgun (WGS) entry which is preliminary data.</text>
</comment>
<proteinExistence type="predicted"/>
<name>A0A015K655_RHIIW</name>
<dbReference type="SUPFAM" id="SSF81901">
    <property type="entry name" value="HCP-like"/>
    <property type="match status" value="1"/>
</dbReference>
<dbReference type="EMBL" id="JEMT01012609">
    <property type="protein sequence ID" value="EXX75060.1"/>
    <property type="molecule type" value="Genomic_DNA"/>
</dbReference>
<dbReference type="GO" id="GO:0004672">
    <property type="term" value="F:protein kinase activity"/>
    <property type="evidence" value="ECO:0007669"/>
    <property type="project" value="InterPro"/>
</dbReference>
<evidence type="ECO:0000313" key="2">
    <source>
        <dbReference type="EMBL" id="EXX75060.1"/>
    </source>
</evidence>
<dbReference type="PRINTS" id="PR00109">
    <property type="entry name" value="TYRKINASE"/>
</dbReference>
<dbReference type="PANTHER" id="PTHR43628:SF1">
    <property type="entry name" value="CHITIN SYNTHASE REGULATORY FACTOR 2-RELATED"/>
    <property type="match status" value="1"/>
</dbReference>
<sequence length="558" mass="64292">MQKNTVNSNEWIDWIEDAISKDLIKYYDFKYFHNIKEISSGGFGKVYRASWKNLRKTFTLRTFYNFNKIIAEEIVNEITLQRKVNFHKNIIHLYGITKVGNKNNLSKSYSLVMEYAEDGTLREYLKKNYYKLTWDNKFNLAFQLSYVVSCLHDEEIVHHDLHSNNILIHQDTLKLADLGLTRRIEKVFGLQSKSFETLPYIDPKSFDRQRNENNQIQVYSLDEKSDVYSIGVLLWEISTGRPPFCDDQFDLDLINEILEGCREIPVLNAPKDYVKIYSDCWNGDPDKRPTIKEVISNLKEFNNKMMNISISPPNFNLIVAKIVDHFSMILETKENEKRKILDYLDERNITSQEIYDFISNNQDDSNSIVLLGTFLYLGIGTNVNKSKALELYQKAADLGNISGLNNLGQFYQYGIGTKINRKKAFELYQEAANLGSTTGINNLGCCYEAGIGIRINKNKAFELYQKAANLGNMSGMNDLGRCYLCGIGTNVDEKEAFTLYKRAAELGNWIAQYNLASMYEEGKGTVKNVDKAIYWYKKAALQGDQESKNELNKLELLG</sequence>